<organism evidence="2 3">
    <name type="scientific">Stephania japonica</name>
    <dbReference type="NCBI Taxonomy" id="461633"/>
    <lineage>
        <taxon>Eukaryota</taxon>
        <taxon>Viridiplantae</taxon>
        <taxon>Streptophyta</taxon>
        <taxon>Embryophyta</taxon>
        <taxon>Tracheophyta</taxon>
        <taxon>Spermatophyta</taxon>
        <taxon>Magnoliopsida</taxon>
        <taxon>Ranunculales</taxon>
        <taxon>Menispermaceae</taxon>
        <taxon>Menispermoideae</taxon>
        <taxon>Cissampelideae</taxon>
        <taxon>Stephania</taxon>
    </lineage>
</organism>
<protein>
    <submittedName>
        <fullName evidence="2">Uncharacterized protein</fullName>
    </submittedName>
</protein>
<dbReference type="Proteomes" id="UP001417504">
    <property type="component" value="Unassembled WGS sequence"/>
</dbReference>
<feature type="compositionally biased region" description="Acidic residues" evidence="1">
    <location>
        <begin position="45"/>
        <end position="62"/>
    </location>
</feature>
<evidence type="ECO:0000313" key="2">
    <source>
        <dbReference type="EMBL" id="KAK9131530.1"/>
    </source>
</evidence>
<sequence length="95" mass="10771">MIEDTGAENRLTRDFISLPIREIRESIRSLWRYDLCDQRHHYEEGNEEQQQLEEDEAEEGGADDVVATAADEGSTVCILLANPSHRRRDASGDAP</sequence>
<accession>A0AAP0P7X3</accession>
<comment type="caution">
    <text evidence="2">The sequence shown here is derived from an EMBL/GenBank/DDBJ whole genome shotgun (WGS) entry which is preliminary data.</text>
</comment>
<gene>
    <name evidence="2" type="ORF">Sjap_012017</name>
</gene>
<evidence type="ECO:0000256" key="1">
    <source>
        <dbReference type="SAM" id="MobiDB-lite"/>
    </source>
</evidence>
<reference evidence="2 3" key="1">
    <citation type="submission" date="2024-01" db="EMBL/GenBank/DDBJ databases">
        <title>Genome assemblies of Stephania.</title>
        <authorList>
            <person name="Yang L."/>
        </authorList>
    </citation>
    <scope>NUCLEOTIDE SEQUENCE [LARGE SCALE GENOMIC DNA]</scope>
    <source>
        <strain evidence="2">QJT</strain>
        <tissue evidence="2">Leaf</tissue>
    </source>
</reference>
<dbReference type="AlphaFoldDB" id="A0AAP0P7X3"/>
<keyword evidence="3" id="KW-1185">Reference proteome</keyword>
<feature type="region of interest" description="Disordered" evidence="1">
    <location>
        <begin position="43"/>
        <end position="63"/>
    </location>
</feature>
<name>A0AAP0P7X3_9MAGN</name>
<dbReference type="EMBL" id="JBBNAE010000004">
    <property type="protein sequence ID" value="KAK9131530.1"/>
    <property type="molecule type" value="Genomic_DNA"/>
</dbReference>
<proteinExistence type="predicted"/>
<evidence type="ECO:0000313" key="3">
    <source>
        <dbReference type="Proteomes" id="UP001417504"/>
    </source>
</evidence>